<evidence type="ECO:0000313" key="2">
    <source>
        <dbReference type="EMBL" id="SMC73515.1"/>
    </source>
</evidence>
<proteinExistence type="predicted"/>
<dbReference type="Proteomes" id="UP000192330">
    <property type="component" value="Unassembled WGS sequence"/>
</dbReference>
<keyword evidence="1" id="KW-0732">Signal</keyword>
<sequence length="139" mass="15291">MTVRAGPIRRSPARRLKCAVLVTALIGVASGAAAKDPLYPAAQCSAFWLGYADYAKVSAYLDPDPSDTEAAAAFRSVARRQGGTDAEIDDFIAEQRPLMVLMMEGYIYGGDRQSREMFERLTGICQDFAKRHPETRDLK</sequence>
<name>A0A1W2BKM5_9RHOB</name>
<organism evidence="2 3">
    <name type="scientific">Primorskyibacter flagellatus</name>
    <dbReference type="NCBI Taxonomy" id="1387277"/>
    <lineage>
        <taxon>Bacteria</taxon>
        <taxon>Pseudomonadati</taxon>
        <taxon>Pseudomonadota</taxon>
        <taxon>Alphaproteobacteria</taxon>
        <taxon>Rhodobacterales</taxon>
        <taxon>Roseobacteraceae</taxon>
        <taxon>Primorskyibacter</taxon>
    </lineage>
</organism>
<accession>A0A1W2BKM5</accession>
<feature type="chain" id="PRO_5013389010" evidence="1">
    <location>
        <begin position="35"/>
        <end position="139"/>
    </location>
</feature>
<evidence type="ECO:0000313" key="3">
    <source>
        <dbReference type="Proteomes" id="UP000192330"/>
    </source>
</evidence>
<feature type="signal peptide" evidence="1">
    <location>
        <begin position="1"/>
        <end position="34"/>
    </location>
</feature>
<gene>
    <name evidence="2" type="ORF">SAMN06295998_104124</name>
</gene>
<protein>
    <submittedName>
        <fullName evidence="2">Uncharacterized protein</fullName>
    </submittedName>
</protein>
<dbReference type="STRING" id="1387277.SAMN06295998_104124"/>
<dbReference type="EMBL" id="FWYD01000004">
    <property type="protein sequence ID" value="SMC73515.1"/>
    <property type="molecule type" value="Genomic_DNA"/>
</dbReference>
<evidence type="ECO:0000256" key="1">
    <source>
        <dbReference type="SAM" id="SignalP"/>
    </source>
</evidence>
<keyword evidence="3" id="KW-1185">Reference proteome</keyword>
<dbReference type="AlphaFoldDB" id="A0A1W2BKM5"/>
<reference evidence="2 3" key="1">
    <citation type="submission" date="2017-04" db="EMBL/GenBank/DDBJ databases">
        <authorList>
            <person name="Afonso C.L."/>
            <person name="Miller P.J."/>
            <person name="Scott M.A."/>
            <person name="Spackman E."/>
            <person name="Goraichik I."/>
            <person name="Dimitrov K.M."/>
            <person name="Suarez D.L."/>
            <person name="Swayne D.E."/>
        </authorList>
    </citation>
    <scope>NUCLEOTIDE SEQUENCE [LARGE SCALE GENOMIC DNA]</scope>
    <source>
        <strain evidence="2 3">CGMCC 1.12644</strain>
    </source>
</reference>